<dbReference type="Proteomes" id="UP000282892">
    <property type="component" value="Chromosome"/>
</dbReference>
<keyword evidence="3" id="KW-1185">Reference proteome</keyword>
<dbReference type="STRING" id="1193713.GCA_001636315_01452"/>
<sequence>MIMIEILSKFVQALEHQAHVLPLIRKTDLQLHLEVNDQTAVLVFHNGEIFIKPDAVNQLTRFKISGTKDSFKLLLEGKEKLRKLERTGRLEVIAPLRTTLLLESIFYLTRPDDYLEKII</sequence>
<dbReference type="InterPro" id="IPR036527">
    <property type="entry name" value="SCP2_sterol-bd_dom_sf"/>
</dbReference>
<dbReference type="AlphaFoldDB" id="A0A3Q9R108"/>
<proteinExistence type="predicted"/>
<dbReference type="OrthoDB" id="2878395at2"/>
<gene>
    <name evidence="2" type="ORF">CHR53_22770</name>
</gene>
<dbReference type="InterPro" id="IPR003033">
    <property type="entry name" value="SCP2_sterol-bd_dom"/>
</dbReference>
<evidence type="ECO:0000313" key="2">
    <source>
        <dbReference type="EMBL" id="AZU63845.1"/>
    </source>
</evidence>
<dbReference type="KEGG" id="nmk:CHR53_22770"/>
<dbReference type="Pfam" id="PF02036">
    <property type="entry name" value="SCP2"/>
    <property type="match status" value="1"/>
</dbReference>
<name>A0A3Q9R108_9BACI</name>
<evidence type="ECO:0000259" key="1">
    <source>
        <dbReference type="Pfam" id="PF02036"/>
    </source>
</evidence>
<feature type="domain" description="SCP2" evidence="1">
    <location>
        <begin position="14"/>
        <end position="92"/>
    </location>
</feature>
<dbReference type="SUPFAM" id="SSF55718">
    <property type="entry name" value="SCP-like"/>
    <property type="match status" value="1"/>
</dbReference>
<protein>
    <recommendedName>
        <fullName evidence="1">SCP2 domain-containing protein</fullName>
    </recommendedName>
</protein>
<reference evidence="2 3" key="1">
    <citation type="submission" date="2017-07" db="EMBL/GenBank/DDBJ databases">
        <title>The complete genome sequence of Bacillus mesonae strain H20-5, an efficient strain improving plant abiotic stress resistance.</title>
        <authorList>
            <person name="Kim S.Y."/>
            <person name="Song H."/>
            <person name="Sang M.K."/>
            <person name="Weon H.-Y."/>
            <person name="Song J."/>
        </authorList>
    </citation>
    <scope>NUCLEOTIDE SEQUENCE [LARGE SCALE GENOMIC DNA]</scope>
    <source>
        <strain evidence="2 3">H20-5</strain>
    </source>
</reference>
<accession>A0A3Q9R108</accession>
<evidence type="ECO:0000313" key="3">
    <source>
        <dbReference type="Proteomes" id="UP000282892"/>
    </source>
</evidence>
<dbReference type="EMBL" id="CP022572">
    <property type="protein sequence ID" value="AZU63845.1"/>
    <property type="molecule type" value="Genomic_DNA"/>
</dbReference>
<organism evidence="2 3">
    <name type="scientific">Neobacillus mesonae</name>
    <dbReference type="NCBI Taxonomy" id="1193713"/>
    <lineage>
        <taxon>Bacteria</taxon>
        <taxon>Bacillati</taxon>
        <taxon>Bacillota</taxon>
        <taxon>Bacilli</taxon>
        <taxon>Bacillales</taxon>
        <taxon>Bacillaceae</taxon>
        <taxon>Neobacillus</taxon>
    </lineage>
</organism>